<reference evidence="1 2" key="1">
    <citation type="journal article" date="2018" name="Front. Plant Sci.">
        <title>Red Clover (Trifolium pratense) and Zigzag Clover (T. medium) - A Picture of Genomic Similarities and Differences.</title>
        <authorList>
            <person name="Dluhosova J."/>
            <person name="Istvanek J."/>
            <person name="Nedelnik J."/>
            <person name="Repkova J."/>
        </authorList>
    </citation>
    <scope>NUCLEOTIDE SEQUENCE [LARGE SCALE GENOMIC DNA]</scope>
    <source>
        <strain evidence="2">cv. 10/8</strain>
        <tissue evidence="1">Leaf</tissue>
    </source>
</reference>
<protein>
    <submittedName>
        <fullName evidence="1">Uncharacterized protein</fullName>
    </submittedName>
</protein>
<proteinExistence type="predicted"/>
<sequence>SDLYGNGYRDKYLLVWRPALTWRCDRISDHLLGSLMSSMGEMSTVGQLLKRVRA</sequence>
<evidence type="ECO:0000313" key="2">
    <source>
        <dbReference type="Proteomes" id="UP000265520"/>
    </source>
</evidence>
<dbReference type="AlphaFoldDB" id="A0A392RSL4"/>
<feature type="non-terminal residue" evidence="1">
    <location>
        <position position="1"/>
    </location>
</feature>
<dbReference type="EMBL" id="LXQA010269911">
    <property type="protein sequence ID" value="MCI39641.1"/>
    <property type="molecule type" value="Genomic_DNA"/>
</dbReference>
<comment type="caution">
    <text evidence="1">The sequence shown here is derived from an EMBL/GenBank/DDBJ whole genome shotgun (WGS) entry which is preliminary data.</text>
</comment>
<evidence type="ECO:0000313" key="1">
    <source>
        <dbReference type="EMBL" id="MCI39641.1"/>
    </source>
</evidence>
<accession>A0A392RSL4</accession>
<organism evidence="1 2">
    <name type="scientific">Trifolium medium</name>
    <dbReference type="NCBI Taxonomy" id="97028"/>
    <lineage>
        <taxon>Eukaryota</taxon>
        <taxon>Viridiplantae</taxon>
        <taxon>Streptophyta</taxon>
        <taxon>Embryophyta</taxon>
        <taxon>Tracheophyta</taxon>
        <taxon>Spermatophyta</taxon>
        <taxon>Magnoliopsida</taxon>
        <taxon>eudicotyledons</taxon>
        <taxon>Gunneridae</taxon>
        <taxon>Pentapetalae</taxon>
        <taxon>rosids</taxon>
        <taxon>fabids</taxon>
        <taxon>Fabales</taxon>
        <taxon>Fabaceae</taxon>
        <taxon>Papilionoideae</taxon>
        <taxon>50 kb inversion clade</taxon>
        <taxon>NPAAA clade</taxon>
        <taxon>Hologalegina</taxon>
        <taxon>IRL clade</taxon>
        <taxon>Trifolieae</taxon>
        <taxon>Trifolium</taxon>
    </lineage>
</organism>
<name>A0A392RSL4_9FABA</name>
<keyword evidence="2" id="KW-1185">Reference proteome</keyword>
<dbReference type="Proteomes" id="UP000265520">
    <property type="component" value="Unassembled WGS sequence"/>
</dbReference>